<dbReference type="Gene3D" id="2.30.29.30">
    <property type="entry name" value="Pleckstrin-homology domain (PH domain)/Phosphotyrosine-binding domain (PTB)"/>
    <property type="match status" value="1"/>
</dbReference>
<evidence type="ECO:0000256" key="1">
    <source>
        <dbReference type="ARBA" id="ARBA00004240"/>
    </source>
</evidence>
<name>A0A1I7XP45_HETBA</name>
<dbReference type="PROSITE" id="PS50003">
    <property type="entry name" value="PH_DOMAIN"/>
    <property type="match status" value="1"/>
</dbReference>
<evidence type="ECO:0000313" key="6">
    <source>
        <dbReference type="WBParaSite" id="Hba_19511"/>
    </source>
</evidence>
<dbReference type="Pfam" id="PF01852">
    <property type="entry name" value="START"/>
    <property type="match status" value="1"/>
</dbReference>
<sequence length="546" mass="61806">MGSDQVLPSCGVLKKWTNFVTGWQDRYFEIKNGKLLYYKSKVDQSAGCRGSISLKSVNITSHEFDECEFTVNIGADLVWYLKAENSHSKDLWMKAISRDFSDSDYSSTSTKSHSRNPSLSSAAYNEKLENNANLSLSRVAELESYRTIYKDQMISLRRQLEQSGIPQTSILSIYATNIAILDNIDHIIELVKTGKSTSPLISTDIQYASTLDSKEVLPISTSLCENINNTIPANCSKYDVTSECGDEWHDADDHSLCSIDNGEEATERCNSATYCGSETTLLLTSQSSDKLFEITRHLPFGNYDNIEILKDHRYFDEVEKLTMDQLKYALAGVQDNIWTLFAQDGAMRMYTREVTEGGLPVDPLKAVHTVQGVTALEFMHYFFDAKYKKEWDHTLDAMSVVEQISRDTVILHQKHKTVWPAAPRESLFVSHIRRVDILKNEGSHDLYIVCNKDIKRDDVPLGSSSSVRVGLTVSMICETVIHKDKPICELTRSDIQCNIIYVSQVHPGGWVPTAALRHVYKKEYPKFLRTFTDYVLKNVGNKQVVI</sequence>
<dbReference type="SUPFAM" id="SSF55961">
    <property type="entry name" value="Bet v1-like"/>
    <property type="match status" value="1"/>
</dbReference>
<dbReference type="Proteomes" id="UP000095283">
    <property type="component" value="Unplaced"/>
</dbReference>
<organism evidence="5 6">
    <name type="scientific">Heterorhabditis bacteriophora</name>
    <name type="common">Entomopathogenic nematode worm</name>
    <dbReference type="NCBI Taxonomy" id="37862"/>
    <lineage>
        <taxon>Eukaryota</taxon>
        <taxon>Metazoa</taxon>
        <taxon>Ecdysozoa</taxon>
        <taxon>Nematoda</taxon>
        <taxon>Chromadorea</taxon>
        <taxon>Rhabditida</taxon>
        <taxon>Rhabditina</taxon>
        <taxon>Rhabditomorpha</taxon>
        <taxon>Strongyloidea</taxon>
        <taxon>Heterorhabditidae</taxon>
        <taxon>Heterorhabditis</taxon>
    </lineage>
</organism>
<dbReference type="InterPro" id="IPR023393">
    <property type="entry name" value="START-like_dom_sf"/>
</dbReference>
<dbReference type="GO" id="GO:0035621">
    <property type="term" value="P:ER to Golgi ceramide transport"/>
    <property type="evidence" value="ECO:0007669"/>
    <property type="project" value="TreeGrafter"/>
</dbReference>
<accession>A0A1I7XP45</accession>
<dbReference type="InterPro" id="IPR001849">
    <property type="entry name" value="PH_domain"/>
</dbReference>
<dbReference type="PANTHER" id="PTHR19308">
    <property type="entry name" value="PHOSPHATIDYLCHOLINE TRANSFER PROTEIN"/>
    <property type="match status" value="1"/>
</dbReference>
<dbReference type="InterPro" id="IPR051213">
    <property type="entry name" value="START_lipid_transfer"/>
</dbReference>
<dbReference type="SMART" id="SM00234">
    <property type="entry name" value="START"/>
    <property type="match status" value="1"/>
</dbReference>
<dbReference type="GO" id="GO:0008289">
    <property type="term" value="F:lipid binding"/>
    <property type="evidence" value="ECO:0007669"/>
    <property type="project" value="InterPro"/>
</dbReference>
<dbReference type="InterPro" id="IPR011993">
    <property type="entry name" value="PH-like_dom_sf"/>
</dbReference>
<dbReference type="WBParaSite" id="Hba_19511">
    <property type="protein sequence ID" value="Hba_19511"/>
    <property type="gene ID" value="Hba_19511"/>
</dbReference>
<evidence type="ECO:0000313" key="5">
    <source>
        <dbReference type="Proteomes" id="UP000095283"/>
    </source>
</evidence>
<dbReference type="SMART" id="SM00233">
    <property type="entry name" value="PH"/>
    <property type="match status" value="1"/>
</dbReference>
<dbReference type="GO" id="GO:0005783">
    <property type="term" value="C:endoplasmic reticulum"/>
    <property type="evidence" value="ECO:0007669"/>
    <property type="project" value="UniProtKB-SubCell"/>
</dbReference>
<dbReference type="PROSITE" id="PS50848">
    <property type="entry name" value="START"/>
    <property type="match status" value="1"/>
</dbReference>
<dbReference type="AlphaFoldDB" id="A0A1I7XP45"/>
<reference evidence="6" key="1">
    <citation type="submission" date="2016-11" db="UniProtKB">
        <authorList>
            <consortium name="WormBaseParasite"/>
        </authorList>
    </citation>
    <scope>IDENTIFICATION</scope>
</reference>
<keyword evidence="2" id="KW-0256">Endoplasmic reticulum</keyword>
<protein>
    <submittedName>
        <fullName evidence="6">Collagen type IV alpha-3-binding protein</fullName>
    </submittedName>
</protein>
<feature type="domain" description="START" evidence="4">
    <location>
        <begin position="330"/>
        <end position="540"/>
    </location>
</feature>
<dbReference type="SUPFAM" id="SSF50729">
    <property type="entry name" value="PH domain-like"/>
    <property type="match status" value="1"/>
</dbReference>
<dbReference type="Gene3D" id="3.30.530.20">
    <property type="match status" value="1"/>
</dbReference>
<comment type="subcellular location">
    <subcellularLocation>
        <location evidence="1">Endoplasmic reticulum</location>
    </subcellularLocation>
</comment>
<keyword evidence="5" id="KW-1185">Reference proteome</keyword>
<dbReference type="PANTHER" id="PTHR19308:SF53">
    <property type="entry name" value="CERAMIDE TRANSFER PROTEIN"/>
    <property type="match status" value="1"/>
</dbReference>
<evidence type="ECO:0000256" key="2">
    <source>
        <dbReference type="ARBA" id="ARBA00022824"/>
    </source>
</evidence>
<evidence type="ECO:0000259" key="3">
    <source>
        <dbReference type="PROSITE" id="PS50003"/>
    </source>
</evidence>
<proteinExistence type="predicted"/>
<dbReference type="Pfam" id="PF00169">
    <property type="entry name" value="PH"/>
    <property type="match status" value="1"/>
</dbReference>
<feature type="domain" description="PH" evidence="3">
    <location>
        <begin position="6"/>
        <end position="101"/>
    </location>
</feature>
<evidence type="ECO:0000259" key="4">
    <source>
        <dbReference type="PROSITE" id="PS50848"/>
    </source>
</evidence>
<dbReference type="InterPro" id="IPR002913">
    <property type="entry name" value="START_lipid-bd_dom"/>
</dbReference>